<organism evidence="1 2">
    <name type="scientific">Sediminibacterium ginsengisoli</name>
    <dbReference type="NCBI Taxonomy" id="413434"/>
    <lineage>
        <taxon>Bacteria</taxon>
        <taxon>Pseudomonadati</taxon>
        <taxon>Bacteroidota</taxon>
        <taxon>Chitinophagia</taxon>
        <taxon>Chitinophagales</taxon>
        <taxon>Chitinophagaceae</taxon>
        <taxon>Sediminibacterium</taxon>
    </lineage>
</organism>
<dbReference type="OrthoDB" id="658938at2"/>
<keyword evidence="2" id="KW-1185">Reference proteome</keyword>
<dbReference type="RefSeq" id="WP_078830947.1">
    <property type="nucleotide sequence ID" value="NZ_FUWH01000003.1"/>
</dbReference>
<name>A0A1T4MNP2_9BACT</name>
<dbReference type="STRING" id="413434.SAMN04488132_103485"/>
<evidence type="ECO:0000313" key="1">
    <source>
        <dbReference type="EMBL" id="SJZ68563.1"/>
    </source>
</evidence>
<evidence type="ECO:0000313" key="2">
    <source>
        <dbReference type="Proteomes" id="UP000190888"/>
    </source>
</evidence>
<proteinExistence type="predicted"/>
<reference evidence="1 2" key="1">
    <citation type="submission" date="2017-02" db="EMBL/GenBank/DDBJ databases">
        <authorList>
            <person name="Peterson S.W."/>
        </authorList>
    </citation>
    <scope>NUCLEOTIDE SEQUENCE [LARGE SCALE GENOMIC DNA]</scope>
    <source>
        <strain evidence="1 2">DSM 22335</strain>
    </source>
</reference>
<accession>A0A1T4MNP2</accession>
<sequence length="123" mass="13707">MNAGKIGIGTNSPAERLSVEGNINANGNIKTKKLIVTQSGWSDYVFDKDYALRSIDSLEKFILENKHLPEIPSAKEVAENGVNVGENQALLLKKIEELTLYIIEIKKELNTIRQGAGKQRKRK</sequence>
<dbReference type="Proteomes" id="UP000190888">
    <property type="component" value="Unassembled WGS sequence"/>
</dbReference>
<protein>
    <submittedName>
        <fullName evidence="1">Uncharacterized protein</fullName>
    </submittedName>
</protein>
<dbReference type="EMBL" id="FUWH01000003">
    <property type="protein sequence ID" value="SJZ68563.1"/>
    <property type="molecule type" value="Genomic_DNA"/>
</dbReference>
<dbReference type="AlphaFoldDB" id="A0A1T4MNP2"/>
<gene>
    <name evidence="1" type="ORF">SAMN04488132_103485</name>
</gene>